<evidence type="ECO:0000313" key="1">
    <source>
        <dbReference type="EMBL" id="ACM58873.1"/>
    </source>
</evidence>
<accession>B9LWN2</accession>
<dbReference type="EMBL" id="CP001367">
    <property type="protein sequence ID" value="ACM58873.1"/>
    <property type="molecule type" value="Genomic_DNA"/>
</dbReference>
<organism evidence="1 2">
    <name type="scientific">Halorubrum lacusprofundi (strain ATCC 49239 / DSM 5036 / JCM 8891 / ACAM 34)</name>
    <dbReference type="NCBI Taxonomy" id="416348"/>
    <lineage>
        <taxon>Archaea</taxon>
        <taxon>Methanobacteriati</taxon>
        <taxon>Methanobacteriota</taxon>
        <taxon>Stenosarchaea group</taxon>
        <taxon>Halobacteria</taxon>
        <taxon>Halobacteriales</taxon>
        <taxon>Haloferacaceae</taxon>
        <taxon>Halorubrum</taxon>
    </lineage>
</organism>
<gene>
    <name evidence="1" type="ordered locus">Hlac_3353</name>
</gene>
<keyword evidence="2" id="KW-1185">Reference proteome</keyword>
<proteinExistence type="predicted"/>
<dbReference type="Proteomes" id="UP000000740">
    <property type="component" value="Plasmid pHLAC01"/>
</dbReference>
<name>B9LWN2_HALLT</name>
<keyword evidence="1" id="KW-0614">Plasmid</keyword>
<reference evidence="1 2" key="1">
    <citation type="journal article" date="2016" name="Stand. Genomic Sci.">
        <title>Complete genome sequence of the Antarctic Halorubrum lacusprofundi type strain ACAM 34.</title>
        <authorList>
            <person name="Anderson I.J."/>
            <person name="DasSarma P."/>
            <person name="Lucas S."/>
            <person name="Copeland A."/>
            <person name="Lapidus A."/>
            <person name="Del Rio T.G."/>
            <person name="Tice H."/>
            <person name="Dalin E."/>
            <person name="Bruce D.C."/>
            <person name="Goodwin L."/>
            <person name="Pitluck S."/>
            <person name="Sims D."/>
            <person name="Brettin T.S."/>
            <person name="Detter J.C."/>
            <person name="Han C.S."/>
            <person name="Larimer F."/>
            <person name="Hauser L."/>
            <person name="Land M."/>
            <person name="Ivanova N."/>
            <person name="Richardson P."/>
            <person name="Cavicchioli R."/>
            <person name="DasSarma S."/>
            <person name="Woese C.R."/>
            <person name="Kyrpides N.C."/>
        </authorList>
    </citation>
    <scope>NUCLEOTIDE SEQUENCE [LARGE SCALE GENOMIC DNA]</scope>
    <source>
        <strain evidence="2">ATCC 49239 / DSM 5036 / JCM 8891 / ACAM 34</strain>
    </source>
</reference>
<geneLocation type="plasmid" evidence="1 2">
    <name>pHLAC01</name>
</geneLocation>
<dbReference type="KEGG" id="hla:Hlac_3353"/>
<protein>
    <submittedName>
        <fullName evidence="1">Uncharacterized protein</fullName>
    </submittedName>
</protein>
<evidence type="ECO:0000313" key="2">
    <source>
        <dbReference type="Proteomes" id="UP000000740"/>
    </source>
</evidence>
<dbReference type="AlphaFoldDB" id="B9LWN2"/>
<dbReference type="HOGENOM" id="CLU_2930102_0_0_2"/>
<sequence>MVFFSSFVVRKTDVDLKLLCSSRRNQIHQVQSDFRRERILQMEFERFVFKVTVPLDGVAK</sequence>